<evidence type="ECO:0000259" key="1">
    <source>
        <dbReference type="SMART" id="SM00563"/>
    </source>
</evidence>
<name>A0A1I4CJK6_9HYPH</name>
<dbReference type="EMBL" id="FOSK01000009">
    <property type="protein sequence ID" value="SFK81085.1"/>
    <property type="molecule type" value="Genomic_DNA"/>
</dbReference>
<reference evidence="2 3" key="1">
    <citation type="submission" date="2016-10" db="EMBL/GenBank/DDBJ databases">
        <authorList>
            <person name="Varghese N."/>
            <person name="Submissions S."/>
        </authorList>
    </citation>
    <scope>NUCLEOTIDE SEQUENCE [LARGE SCALE GENOMIC DNA]</scope>
    <source>
        <strain evidence="2 3">DSM 16392</strain>
    </source>
</reference>
<feature type="domain" description="Phospholipid/glycerol acyltransferase" evidence="1">
    <location>
        <begin position="80"/>
        <end position="203"/>
    </location>
</feature>
<keyword evidence="3" id="KW-1185">Reference proteome</keyword>
<evidence type="ECO:0000313" key="2">
    <source>
        <dbReference type="EMBL" id="SFK81085.1"/>
    </source>
</evidence>
<dbReference type="InterPro" id="IPR002123">
    <property type="entry name" value="Plipid/glycerol_acylTrfase"/>
</dbReference>
<evidence type="ECO:0000313" key="3">
    <source>
        <dbReference type="Proteomes" id="UP000199598"/>
    </source>
</evidence>
<proteinExistence type="predicted"/>
<dbReference type="RefSeq" id="WP_093521445.1">
    <property type="nucleotide sequence ID" value="NZ_FOSK01000009.1"/>
</dbReference>
<organism evidence="2 3">
    <name type="scientific">Pseudovibrio ascidiaceicola</name>
    <dbReference type="NCBI Taxonomy" id="285279"/>
    <lineage>
        <taxon>Bacteria</taxon>
        <taxon>Pseudomonadati</taxon>
        <taxon>Pseudomonadota</taxon>
        <taxon>Alphaproteobacteria</taxon>
        <taxon>Hyphomicrobiales</taxon>
        <taxon>Stappiaceae</taxon>
        <taxon>Pseudovibrio</taxon>
    </lineage>
</organism>
<dbReference type="Proteomes" id="UP000199598">
    <property type="component" value="Unassembled WGS sequence"/>
</dbReference>
<sequence length="283" mass="31771">MNHADLSYANNNHPLLKRWLIRSIEGLSGRRALLDLYEGWRVGFSVSDRALWRDLLDQIDLCVECSGHDWPPSDLDGKPLVLIANHPYGIADGIAILSLAEQLNRPYRVLINNELLKVPEIRPFALPVDFEETEEALRTNLKTRQEALRLLREGVVIVIFPGGGVATAAKPFGRAEELPWKTFSAKLIRSARATVLPVYFEGQNSALFHMVSRFSLSLRLSLLIGEFKSILGQTILARIGSPISFEVLEGCESQREMMDELQATVMSLRDCVEAPKAETFYLP</sequence>
<dbReference type="Pfam" id="PF19576">
    <property type="entry name" value="Acyltransf_2"/>
    <property type="match status" value="1"/>
</dbReference>
<dbReference type="SMART" id="SM00563">
    <property type="entry name" value="PlsC"/>
    <property type="match status" value="1"/>
</dbReference>
<gene>
    <name evidence="2" type="ORF">SAMN04488518_109190</name>
</gene>
<dbReference type="SUPFAM" id="SSF69593">
    <property type="entry name" value="Glycerol-3-phosphate (1)-acyltransferase"/>
    <property type="match status" value="1"/>
</dbReference>
<accession>A0A1I4CJK6</accession>
<comment type="caution">
    <text evidence="2">The sequence shown here is derived from an EMBL/GenBank/DDBJ whole genome shotgun (WGS) entry which is preliminary data.</text>
</comment>
<protein>
    <submittedName>
        <fullName evidence="2">Hemolysin</fullName>
    </submittedName>
</protein>
<dbReference type="InterPro" id="IPR045746">
    <property type="entry name" value="ACT14924-like_Acyltransf_dom"/>
</dbReference>